<evidence type="ECO:0000256" key="1">
    <source>
        <dbReference type="SAM" id="Coils"/>
    </source>
</evidence>
<name>A0A7S0L7P0_9EUKA</name>
<dbReference type="AlphaFoldDB" id="A0A7S0L7P0"/>
<reference evidence="2" key="1">
    <citation type="submission" date="2021-01" db="EMBL/GenBank/DDBJ databases">
        <authorList>
            <person name="Corre E."/>
            <person name="Pelletier E."/>
            <person name="Niang G."/>
            <person name="Scheremetjew M."/>
            <person name="Finn R."/>
            <person name="Kale V."/>
            <person name="Holt S."/>
            <person name="Cochrane G."/>
            <person name="Meng A."/>
            <person name="Brown T."/>
            <person name="Cohen L."/>
        </authorList>
    </citation>
    <scope>NUCLEOTIDE SEQUENCE</scope>
    <source>
        <strain evidence="2">PLY182g</strain>
    </source>
</reference>
<protein>
    <submittedName>
        <fullName evidence="2">Uncharacterized protein</fullName>
    </submittedName>
</protein>
<sequence>MQAVSAATAQRNAEAATCARATIERLSSELQALRAAVSMKEALPCVLDTGADVQPSRGGWASIQSGQLTAEQGLLLKRNGGGETSGASQQQAAYMSAKQLVVREQLQSPPTTGARLLLLPQSDEDHAAQHFTKVPTLQQQRHHSQPSQHKACSAIGSVTHTSEQAPGLQPAPQTICSTTIAGPFAAGESLVHIARIPPHERDGELMVSGALLEAAAADHLALVDARETIVRLEDDLVHSESELADLNDAYSAIWEELQRQREVTAIATQECSDLQQQMQLQRMEDPTE</sequence>
<evidence type="ECO:0000313" key="2">
    <source>
        <dbReference type="EMBL" id="CAD8604565.1"/>
    </source>
</evidence>
<feature type="coiled-coil region" evidence="1">
    <location>
        <begin position="222"/>
        <end position="249"/>
    </location>
</feature>
<feature type="coiled-coil region" evidence="1">
    <location>
        <begin position="16"/>
        <end position="43"/>
    </location>
</feature>
<gene>
    <name evidence="2" type="ORF">CPEL01642_LOCUS7900</name>
</gene>
<dbReference type="EMBL" id="HBEY01016309">
    <property type="protein sequence ID" value="CAD8604565.1"/>
    <property type="molecule type" value="Transcribed_RNA"/>
</dbReference>
<accession>A0A7S0L7P0</accession>
<keyword evidence="1" id="KW-0175">Coiled coil</keyword>
<proteinExistence type="predicted"/>
<organism evidence="2">
    <name type="scientific">Coccolithus braarudii</name>
    <dbReference type="NCBI Taxonomy" id="221442"/>
    <lineage>
        <taxon>Eukaryota</taxon>
        <taxon>Haptista</taxon>
        <taxon>Haptophyta</taxon>
        <taxon>Prymnesiophyceae</taxon>
        <taxon>Coccolithales</taxon>
        <taxon>Coccolithaceae</taxon>
        <taxon>Coccolithus</taxon>
    </lineage>
</organism>